<evidence type="ECO:0000256" key="1">
    <source>
        <dbReference type="SAM" id="MobiDB-lite"/>
    </source>
</evidence>
<gene>
    <name evidence="2" type="primary">g7859</name>
    <name evidence="2" type="ORF">VP750_LOCUS6740</name>
</gene>
<dbReference type="Proteomes" id="UP001497392">
    <property type="component" value="Unassembled WGS sequence"/>
</dbReference>
<evidence type="ECO:0000313" key="3">
    <source>
        <dbReference type="Proteomes" id="UP001497392"/>
    </source>
</evidence>
<sequence>MIGMTGEWKTYRGDDAGSKTTKGGRRTPSRKVAKSGDKRSKRSRGARHRTTTKGSRMRGGQDHWFTKLGVGVHKFADPEGHMVETDRIPGYNVGLPAALTGGSARS</sequence>
<protein>
    <submittedName>
        <fullName evidence="2">G7859 protein</fullName>
    </submittedName>
</protein>
<reference evidence="2 3" key="1">
    <citation type="submission" date="2024-06" db="EMBL/GenBank/DDBJ databases">
        <authorList>
            <person name="Kraege A."/>
            <person name="Thomma B."/>
        </authorList>
    </citation>
    <scope>NUCLEOTIDE SEQUENCE [LARGE SCALE GENOMIC DNA]</scope>
</reference>
<dbReference type="EMBL" id="CAXHTA020000012">
    <property type="protein sequence ID" value="CAL5225081.1"/>
    <property type="molecule type" value="Genomic_DNA"/>
</dbReference>
<feature type="region of interest" description="Disordered" evidence="1">
    <location>
        <begin position="1"/>
        <end position="62"/>
    </location>
</feature>
<proteinExistence type="predicted"/>
<keyword evidence="3" id="KW-1185">Reference proteome</keyword>
<comment type="caution">
    <text evidence="2">The sequence shown here is derived from an EMBL/GenBank/DDBJ whole genome shotgun (WGS) entry which is preliminary data.</text>
</comment>
<feature type="compositionally biased region" description="Basic residues" evidence="1">
    <location>
        <begin position="22"/>
        <end position="51"/>
    </location>
</feature>
<evidence type="ECO:0000313" key="2">
    <source>
        <dbReference type="EMBL" id="CAL5225081.1"/>
    </source>
</evidence>
<name>A0ABP1G1D6_9CHLO</name>
<accession>A0ABP1G1D6</accession>
<organism evidence="2 3">
    <name type="scientific">Coccomyxa viridis</name>
    <dbReference type="NCBI Taxonomy" id="1274662"/>
    <lineage>
        <taxon>Eukaryota</taxon>
        <taxon>Viridiplantae</taxon>
        <taxon>Chlorophyta</taxon>
        <taxon>core chlorophytes</taxon>
        <taxon>Trebouxiophyceae</taxon>
        <taxon>Trebouxiophyceae incertae sedis</taxon>
        <taxon>Coccomyxaceae</taxon>
        <taxon>Coccomyxa</taxon>
    </lineage>
</organism>